<sequence>MPSATSNIITSNRNLNIKTMTRRSGIQEPPSNISVDESHPYEIATHIVK</sequence>
<name>A0A8S2YRW7_9BILA</name>
<dbReference type="EMBL" id="CAJOBH010091574">
    <property type="protein sequence ID" value="CAF4567735.1"/>
    <property type="molecule type" value="Genomic_DNA"/>
</dbReference>
<evidence type="ECO:0000313" key="3">
    <source>
        <dbReference type="Proteomes" id="UP000681967"/>
    </source>
</evidence>
<reference evidence="1" key="1">
    <citation type="submission" date="2021-02" db="EMBL/GenBank/DDBJ databases">
        <authorList>
            <person name="Nowell W R."/>
        </authorList>
    </citation>
    <scope>NUCLEOTIDE SEQUENCE</scope>
</reference>
<dbReference type="Proteomes" id="UP000681967">
    <property type="component" value="Unassembled WGS sequence"/>
</dbReference>
<evidence type="ECO:0000313" key="2">
    <source>
        <dbReference type="EMBL" id="CAF4984868.1"/>
    </source>
</evidence>
<accession>A0A8S2YRW7</accession>
<dbReference type="EMBL" id="CAJOBJ010201661">
    <property type="protein sequence ID" value="CAF4984868.1"/>
    <property type="molecule type" value="Genomic_DNA"/>
</dbReference>
<protein>
    <submittedName>
        <fullName evidence="1">Uncharacterized protein</fullName>
    </submittedName>
</protein>
<feature type="non-terminal residue" evidence="1">
    <location>
        <position position="49"/>
    </location>
</feature>
<evidence type="ECO:0000313" key="1">
    <source>
        <dbReference type="EMBL" id="CAF4567735.1"/>
    </source>
</evidence>
<proteinExistence type="predicted"/>
<dbReference type="Proteomes" id="UP000681720">
    <property type="component" value="Unassembled WGS sequence"/>
</dbReference>
<gene>
    <name evidence="1" type="ORF">BYL167_LOCUS38778</name>
    <name evidence="2" type="ORF">GIL414_LOCUS56274</name>
</gene>
<organism evidence="1 3">
    <name type="scientific">Rotaria magnacalcarata</name>
    <dbReference type="NCBI Taxonomy" id="392030"/>
    <lineage>
        <taxon>Eukaryota</taxon>
        <taxon>Metazoa</taxon>
        <taxon>Spiralia</taxon>
        <taxon>Gnathifera</taxon>
        <taxon>Rotifera</taxon>
        <taxon>Eurotatoria</taxon>
        <taxon>Bdelloidea</taxon>
        <taxon>Philodinida</taxon>
        <taxon>Philodinidae</taxon>
        <taxon>Rotaria</taxon>
    </lineage>
</organism>
<comment type="caution">
    <text evidence="1">The sequence shown here is derived from an EMBL/GenBank/DDBJ whole genome shotgun (WGS) entry which is preliminary data.</text>
</comment>
<dbReference type="AlphaFoldDB" id="A0A8S2YRW7"/>